<reference evidence="4" key="1">
    <citation type="submission" date="2020-02" db="EMBL/GenBank/DDBJ databases">
        <authorList>
            <person name="Meier V. D."/>
        </authorList>
    </citation>
    <scope>NUCLEOTIDE SEQUENCE</scope>
    <source>
        <strain evidence="4">AVDCRST_MAG71</strain>
    </source>
</reference>
<dbReference type="Gene3D" id="2.60.40.1190">
    <property type="match status" value="1"/>
</dbReference>
<dbReference type="CDD" id="cd09618">
    <property type="entry name" value="CBM9_like_2"/>
    <property type="match status" value="1"/>
</dbReference>
<organism evidence="4">
    <name type="scientific">uncultured Lysobacter sp</name>
    <dbReference type="NCBI Taxonomy" id="271060"/>
    <lineage>
        <taxon>Bacteria</taxon>
        <taxon>Pseudomonadati</taxon>
        <taxon>Pseudomonadota</taxon>
        <taxon>Gammaproteobacteria</taxon>
        <taxon>Lysobacterales</taxon>
        <taxon>Lysobacteraceae</taxon>
        <taxon>Lysobacter</taxon>
        <taxon>environmental samples</taxon>
    </lineage>
</organism>
<evidence type="ECO:0000313" key="4">
    <source>
        <dbReference type="EMBL" id="CAA9327159.1"/>
    </source>
</evidence>
<accession>A0A6J4L936</accession>
<dbReference type="AlphaFoldDB" id="A0A6J4L936"/>
<feature type="chain" id="PRO_5026865931" evidence="1">
    <location>
        <begin position="21"/>
        <end position="730"/>
    </location>
</feature>
<dbReference type="InterPro" id="IPR045670">
    <property type="entry name" value="DUF5916"/>
</dbReference>
<feature type="signal peptide" evidence="1">
    <location>
        <begin position="1"/>
        <end position="20"/>
    </location>
</feature>
<feature type="domain" description="DUF5916" evidence="3">
    <location>
        <begin position="260"/>
        <end position="332"/>
    </location>
</feature>
<evidence type="ECO:0000259" key="2">
    <source>
        <dbReference type="Pfam" id="PF06452"/>
    </source>
</evidence>
<dbReference type="GO" id="GO:0016052">
    <property type="term" value="P:carbohydrate catabolic process"/>
    <property type="evidence" value="ECO:0007669"/>
    <property type="project" value="InterPro"/>
</dbReference>
<dbReference type="InterPro" id="IPR010502">
    <property type="entry name" value="Carb-bd_dom_fam9"/>
</dbReference>
<dbReference type="SUPFAM" id="SSF49344">
    <property type="entry name" value="CBD9-like"/>
    <property type="match status" value="1"/>
</dbReference>
<keyword evidence="1" id="KW-0732">Signal</keyword>
<name>A0A6J4L936_9GAMM</name>
<dbReference type="GO" id="GO:0004553">
    <property type="term" value="F:hydrolase activity, hydrolyzing O-glycosyl compounds"/>
    <property type="evidence" value="ECO:0007669"/>
    <property type="project" value="InterPro"/>
</dbReference>
<feature type="domain" description="Carbohydrate-binding" evidence="2">
    <location>
        <begin position="35"/>
        <end position="178"/>
    </location>
</feature>
<dbReference type="Pfam" id="PF06452">
    <property type="entry name" value="CBM9_1"/>
    <property type="match status" value="1"/>
</dbReference>
<sequence>MTTTRIVLLLALLASPAVSAQDVVRIPAIDGDIVIDGRLDEAAWSQAVPVELGYEISPGDNTPAPVRTTMRMATTPDALYLAFRALEPDPSKIRAHLTDRDGAFSDDFVGVMLDTFDDRRRAYEFFVNPLGVQMDLIREEATGNEDASWDGLWTSAGQVTSEGYDVEIRIPFSTLRFRDTDVVKRWGVIGFRSYPRNIRHQLANVAVPRGGNCLLCHAAKVEGMEDARQGRNLEVVPTLTLTDAQSRAGRGGDWQGDGLQIEPGVDIAWAPTPNLTLNATLNPDFSQVESDRAQLDLTSNFALYFPEKRPFFMEGADYFNTPFQVLYTRQVADPDYGARITGRTGSGAYGAFAARDSVTQLLVPGVLGSGFEILEQPADVFVGRYRHDLNPSASLGLVATARHGDGYRNDVVGVDGRWQQGNHTATAQALRSDSVYPLALDFDNAAPAGNALRGEYAYDSRNWFMSTWAEQIDPGFRADLGFIGQVGYDKGQVGGGRNWFFDKGSRLTRAQLYADFDITHRFDGQLLEREVEARLSFNGPLQSNFGLHGMSRVRFWDELLFDEAYLRAFANLTPRSGVQIGGSFRAGPQIDIAASRRGHGRFFDVYAELSFGRGLAFNVNLFQQSLRRDGGTAFEATVLDTRMAWQLDPRQRVRLTLQASHVDKDPALYVEPVNRRARDIGAQLIYSYKINPRTAAYVGGTLGGFMDDEQRDLFASTRGLFVKLSYGWQP</sequence>
<evidence type="ECO:0000259" key="3">
    <source>
        <dbReference type="Pfam" id="PF19313"/>
    </source>
</evidence>
<dbReference type="EMBL" id="CADCUA010000382">
    <property type="protein sequence ID" value="CAA9327159.1"/>
    <property type="molecule type" value="Genomic_DNA"/>
</dbReference>
<proteinExistence type="predicted"/>
<dbReference type="GO" id="GO:0030246">
    <property type="term" value="F:carbohydrate binding"/>
    <property type="evidence" value="ECO:0007669"/>
    <property type="project" value="InterPro"/>
</dbReference>
<protein>
    <submittedName>
        <fullName evidence="4">CBM9</fullName>
    </submittedName>
</protein>
<dbReference type="Pfam" id="PF19313">
    <property type="entry name" value="DUF5916"/>
    <property type="match status" value="1"/>
</dbReference>
<evidence type="ECO:0000256" key="1">
    <source>
        <dbReference type="SAM" id="SignalP"/>
    </source>
</evidence>
<gene>
    <name evidence="4" type="ORF">AVDCRST_MAG71-1575</name>
</gene>